<name>A0A1H5EGZ5_RHOJO</name>
<dbReference type="SUPFAM" id="SSF55781">
    <property type="entry name" value="GAF domain-like"/>
    <property type="match status" value="1"/>
</dbReference>
<evidence type="ECO:0000313" key="6">
    <source>
        <dbReference type="EMBL" id="SED90411.1"/>
    </source>
</evidence>
<evidence type="ECO:0000256" key="3">
    <source>
        <dbReference type="ARBA" id="ARBA00023163"/>
    </source>
</evidence>
<dbReference type="SMART" id="SM00346">
    <property type="entry name" value="HTH_ICLR"/>
    <property type="match status" value="1"/>
</dbReference>
<dbReference type="InterPro" id="IPR029016">
    <property type="entry name" value="GAF-like_dom_sf"/>
</dbReference>
<dbReference type="GO" id="GO:0045892">
    <property type="term" value="P:negative regulation of DNA-templated transcription"/>
    <property type="evidence" value="ECO:0007669"/>
    <property type="project" value="TreeGrafter"/>
</dbReference>
<evidence type="ECO:0000313" key="7">
    <source>
        <dbReference type="Proteomes" id="UP000183407"/>
    </source>
</evidence>
<dbReference type="Pfam" id="PF09339">
    <property type="entry name" value="HTH_IclR"/>
    <property type="match status" value="1"/>
</dbReference>
<evidence type="ECO:0000256" key="2">
    <source>
        <dbReference type="ARBA" id="ARBA00023125"/>
    </source>
</evidence>
<dbReference type="Gene3D" id="3.30.450.40">
    <property type="match status" value="1"/>
</dbReference>
<dbReference type="PROSITE" id="PS51077">
    <property type="entry name" value="HTH_ICLR"/>
    <property type="match status" value="1"/>
</dbReference>
<dbReference type="SUPFAM" id="SSF46785">
    <property type="entry name" value="Winged helix' DNA-binding domain"/>
    <property type="match status" value="1"/>
</dbReference>
<evidence type="ECO:0000259" key="5">
    <source>
        <dbReference type="PROSITE" id="PS51078"/>
    </source>
</evidence>
<dbReference type="GO" id="GO:0003677">
    <property type="term" value="F:DNA binding"/>
    <property type="evidence" value="ECO:0007669"/>
    <property type="project" value="UniProtKB-KW"/>
</dbReference>
<keyword evidence="3" id="KW-0804">Transcription</keyword>
<keyword evidence="2" id="KW-0238">DNA-binding</keyword>
<accession>A0A1H5EGZ5</accession>
<dbReference type="PANTHER" id="PTHR30136">
    <property type="entry name" value="HELIX-TURN-HELIX TRANSCRIPTIONAL REGULATOR, ICLR FAMILY"/>
    <property type="match status" value="1"/>
</dbReference>
<dbReference type="GO" id="GO:0003700">
    <property type="term" value="F:DNA-binding transcription factor activity"/>
    <property type="evidence" value="ECO:0007669"/>
    <property type="project" value="TreeGrafter"/>
</dbReference>
<feature type="domain" description="IclR-ED" evidence="5">
    <location>
        <begin position="80"/>
        <end position="260"/>
    </location>
</feature>
<feature type="domain" description="HTH iclR-type" evidence="4">
    <location>
        <begin position="17"/>
        <end position="79"/>
    </location>
</feature>
<dbReference type="PROSITE" id="PS51078">
    <property type="entry name" value="ICLR_ED"/>
    <property type="match status" value="1"/>
</dbReference>
<proteinExistence type="predicted"/>
<keyword evidence="1" id="KW-0805">Transcription regulation</keyword>
<gene>
    <name evidence="6" type="ORF">SAMN04490220_5982</name>
</gene>
<dbReference type="PANTHER" id="PTHR30136:SF35">
    <property type="entry name" value="HTH-TYPE TRANSCRIPTIONAL REGULATOR RV1719"/>
    <property type="match status" value="1"/>
</dbReference>
<organism evidence="6 7">
    <name type="scientific">Rhodococcus jostii</name>
    <dbReference type="NCBI Taxonomy" id="132919"/>
    <lineage>
        <taxon>Bacteria</taxon>
        <taxon>Bacillati</taxon>
        <taxon>Actinomycetota</taxon>
        <taxon>Actinomycetes</taxon>
        <taxon>Mycobacteriales</taxon>
        <taxon>Nocardiaceae</taxon>
        <taxon>Rhodococcus</taxon>
    </lineage>
</organism>
<dbReference type="InterPro" id="IPR036390">
    <property type="entry name" value="WH_DNA-bd_sf"/>
</dbReference>
<evidence type="ECO:0000256" key="1">
    <source>
        <dbReference type="ARBA" id="ARBA00023015"/>
    </source>
</evidence>
<dbReference type="Proteomes" id="UP000183407">
    <property type="component" value="Unassembled WGS sequence"/>
</dbReference>
<evidence type="ECO:0000259" key="4">
    <source>
        <dbReference type="PROSITE" id="PS51077"/>
    </source>
</evidence>
<reference evidence="7" key="1">
    <citation type="submission" date="2016-10" db="EMBL/GenBank/DDBJ databases">
        <authorList>
            <person name="Varghese N."/>
        </authorList>
    </citation>
    <scope>NUCLEOTIDE SEQUENCE [LARGE SCALE GENOMIC DNA]</scope>
    <source>
        <strain evidence="7">DSM 44719</strain>
    </source>
</reference>
<dbReference type="Gene3D" id="1.10.10.10">
    <property type="entry name" value="Winged helix-like DNA-binding domain superfamily/Winged helix DNA-binding domain"/>
    <property type="match status" value="1"/>
</dbReference>
<dbReference type="InterPro" id="IPR005471">
    <property type="entry name" value="Tscrpt_reg_IclR_N"/>
</dbReference>
<sequence>MSTSDVRAQSEASPSSVKTLARGLEILQLFSEDDPELSQSDIASRCGLPMPTVHRLVGTLVGHGFLEPVAGGRNLRLGSTLLQLAGPLIARSDPTVVIRPKLHELSNQSGETTNLAMLLGPWVVYLDGVTGSRMLTPQATIGARISAHNTALGKALLAQLDDAEVKERIGEGPYHRTTKRTAADWPELKKRLDEVRKTGISISDEEYEIGLTSIAIALPPQSDGTLRGINISLPLSRATEEFRVTAIAMLRDVAAAVSAR</sequence>
<dbReference type="InterPro" id="IPR036388">
    <property type="entry name" value="WH-like_DNA-bd_sf"/>
</dbReference>
<dbReference type="Pfam" id="PF01614">
    <property type="entry name" value="IclR_C"/>
    <property type="match status" value="1"/>
</dbReference>
<dbReference type="InterPro" id="IPR014757">
    <property type="entry name" value="Tscrpt_reg_IclR_C"/>
</dbReference>
<dbReference type="AlphaFoldDB" id="A0A1H5EGZ5"/>
<protein>
    <submittedName>
        <fullName evidence="6">Transcriptional regulator, IclR family</fullName>
    </submittedName>
</protein>
<dbReference type="InterPro" id="IPR050707">
    <property type="entry name" value="HTH_MetabolicPath_Reg"/>
</dbReference>
<dbReference type="EMBL" id="FNTL01000004">
    <property type="protein sequence ID" value="SED90411.1"/>
    <property type="molecule type" value="Genomic_DNA"/>
</dbReference>